<dbReference type="Proteomes" id="UP000308539">
    <property type="component" value="Unassembled WGS sequence"/>
</dbReference>
<dbReference type="EMBL" id="SZPV01000011">
    <property type="protein sequence ID" value="TKI66457.1"/>
    <property type="molecule type" value="Genomic_DNA"/>
</dbReference>
<evidence type="ECO:0000313" key="1">
    <source>
        <dbReference type="EMBL" id="TKI66457.1"/>
    </source>
</evidence>
<organism evidence="1 2">
    <name type="scientific">Lysinibacillus varians</name>
    <dbReference type="NCBI Taxonomy" id="1145276"/>
    <lineage>
        <taxon>Bacteria</taxon>
        <taxon>Bacillati</taxon>
        <taxon>Bacillota</taxon>
        <taxon>Bacilli</taxon>
        <taxon>Bacillales</taxon>
        <taxon>Bacillaceae</taxon>
        <taxon>Lysinibacillus</taxon>
    </lineage>
</organism>
<gene>
    <name evidence="1" type="ORF">FC752_04220</name>
</gene>
<comment type="caution">
    <text evidence="1">The sequence shown here is derived from an EMBL/GenBank/DDBJ whole genome shotgun (WGS) entry which is preliminary data.</text>
</comment>
<reference evidence="1 2" key="1">
    <citation type="submission" date="2019-04" db="EMBL/GenBank/DDBJ databases">
        <title>Lysinibacillus genome sequencing.</title>
        <authorList>
            <person name="Dunlap C."/>
        </authorList>
    </citation>
    <scope>NUCLEOTIDE SEQUENCE [LARGE SCALE GENOMIC DNA]</scope>
    <source>
        <strain evidence="1 2">NBRC 109424</strain>
    </source>
</reference>
<evidence type="ECO:0000313" key="2">
    <source>
        <dbReference type="Proteomes" id="UP000308539"/>
    </source>
</evidence>
<name>A0ABY2TDJ1_9BACI</name>
<protein>
    <submittedName>
        <fullName evidence="1">Uncharacterized protein</fullName>
    </submittedName>
</protein>
<accession>A0ABY2TDJ1</accession>
<dbReference type="RefSeq" id="WP_025220464.1">
    <property type="nucleotide sequence ID" value="NZ_CP006837.1"/>
</dbReference>
<proteinExistence type="predicted"/>
<sequence length="340" mass="39325">MANIISDKYGVYSYIGVSDELYQHNSLILDSNVAISLEKFFYSPIKLNRKLEATRDLLLDNMEIDIITGAAIQESCWDPMISNINNGQLSKLEIAMNGVLNWGEKEIIKHSHSNGIEFKGKAYREKPKNILTLVPQIKKWNPLMLGSYACVLKIMTIQKQKLSRVESVKLFVEFLIYELKAIHALEMELAVNYFLGNDDLYTIGNGIFKFDKQNEEVLLKAWNAAWDLFFLRLLQRAYSDYSFLNIIKPKLVTEDKNLIGMAKLCSLESSIIKNNHFIPILLFDETLIKKDFRDVVENINLKIKNSFLERSNARKNIKDKDSYLIEKVKFLEAELLNYCI</sequence>
<keyword evidence="2" id="KW-1185">Reference proteome</keyword>